<evidence type="ECO:0000256" key="2">
    <source>
        <dbReference type="ARBA" id="ARBA00023125"/>
    </source>
</evidence>
<accession>A0AB38YDX2</accession>
<dbReference type="SMART" id="SM00421">
    <property type="entry name" value="HTH_LUXR"/>
    <property type="match status" value="1"/>
</dbReference>
<dbReference type="Gene3D" id="1.10.10.10">
    <property type="entry name" value="Winged helix-like DNA-binding domain superfamily/Winged helix DNA-binding domain"/>
    <property type="match status" value="1"/>
</dbReference>
<evidence type="ECO:0000256" key="3">
    <source>
        <dbReference type="ARBA" id="ARBA00023163"/>
    </source>
</evidence>
<keyword evidence="1" id="KW-0805">Transcription regulation</keyword>
<evidence type="ECO:0000259" key="4">
    <source>
        <dbReference type="PROSITE" id="PS50043"/>
    </source>
</evidence>
<protein>
    <submittedName>
        <fullName evidence="5">Helix-turn-helix transcriptional regulator</fullName>
    </submittedName>
</protein>
<dbReference type="PROSITE" id="PS50043">
    <property type="entry name" value="HTH_LUXR_2"/>
    <property type="match status" value="1"/>
</dbReference>
<dbReference type="InterPro" id="IPR016032">
    <property type="entry name" value="Sig_transdc_resp-reg_C-effctor"/>
</dbReference>
<dbReference type="AlphaFoldDB" id="A0AB38YDX2"/>
<dbReference type="Pfam" id="PF00196">
    <property type="entry name" value="GerE"/>
    <property type="match status" value="1"/>
</dbReference>
<keyword evidence="3" id="KW-0804">Transcription</keyword>
<feature type="domain" description="HTH luxR-type" evidence="4">
    <location>
        <begin position="1"/>
        <end position="61"/>
    </location>
</feature>
<dbReference type="CDD" id="cd06170">
    <property type="entry name" value="LuxR_C_like"/>
    <property type="match status" value="1"/>
</dbReference>
<reference evidence="5" key="1">
    <citation type="submission" date="2022-07" db="EMBL/GenBank/DDBJ databases">
        <title>Complete genome sequence of Salinispirillum sp. LH10-3-1 capable of multiple carbohydrate inversion isolated from a soda lake.</title>
        <authorList>
            <person name="Liu J."/>
            <person name="Zhai Y."/>
            <person name="Zhang H."/>
            <person name="Yang H."/>
            <person name="Qu J."/>
            <person name="Li J."/>
        </authorList>
    </citation>
    <scope>NUCLEOTIDE SEQUENCE</scope>
    <source>
        <strain evidence="5">LH 10-3-1</strain>
    </source>
</reference>
<dbReference type="InterPro" id="IPR036388">
    <property type="entry name" value="WH-like_DNA-bd_sf"/>
</dbReference>
<dbReference type="RefSeq" id="WP_304994747.1">
    <property type="nucleotide sequence ID" value="NZ_CP101717.1"/>
</dbReference>
<dbReference type="PANTHER" id="PTHR44688:SF16">
    <property type="entry name" value="DNA-BINDING TRANSCRIPTIONAL ACTIVATOR DEVR_DOSR"/>
    <property type="match status" value="1"/>
</dbReference>
<dbReference type="GO" id="GO:0006355">
    <property type="term" value="P:regulation of DNA-templated transcription"/>
    <property type="evidence" value="ECO:0007669"/>
    <property type="project" value="InterPro"/>
</dbReference>
<dbReference type="PANTHER" id="PTHR44688">
    <property type="entry name" value="DNA-BINDING TRANSCRIPTIONAL ACTIVATOR DEVR_DOSR"/>
    <property type="match status" value="1"/>
</dbReference>
<keyword evidence="2" id="KW-0238">DNA-binding</keyword>
<evidence type="ECO:0000313" key="5">
    <source>
        <dbReference type="EMBL" id="WLD57460.1"/>
    </source>
</evidence>
<name>A0AB38YDX2_9GAMM</name>
<organism evidence="5">
    <name type="scientific">Salinispirillum sp. LH 10-3-1</name>
    <dbReference type="NCBI Taxonomy" id="2952525"/>
    <lineage>
        <taxon>Bacteria</taxon>
        <taxon>Pseudomonadati</taxon>
        <taxon>Pseudomonadota</taxon>
        <taxon>Gammaproteobacteria</taxon>
        <taxon>Oceanospirillales</taxon>
        <taxon>Saccharospirillaceae</taxon>
        <taxon>Salinispirillum</taxon>
    </lineage>
</organism>
<dbReference type="SUPFAM" id="SSF46894">
    <property type="entry name" value="C-terminal effector domain of the bipartite response regulators"/>
    <property type="match status" value="1"/>
</dbReference>
<dbReference type="InterPro" id="IPR000792">
    <property type="entry name" value="Tscrpt_reg_LuxR_C"/>
</dbReference>
<gene>
    <name evidence="5" type="ORF">NFC81_12170</name>
</gene>
<dbReference type="GO" id="GO:0003677">
    <property type="term" value="F:DNA binding"/>
    <property type="evidence" value="ECO:0007669"/>
    <property type="project" value="UniProtKB-KW"/>
</dbReference>
<proteinExistence type="predicted"/>
<dbReference type="EMBL" id="CP101717">
    <property type="protein sequence ID" value="WLD57460.1"/>
    <property type="molecule type" value="Genomic_DNA"/>
</dbReference>
<evidence type="ECO:0000256" key="1">
    <source>
        <dbReference type="ARBA" id="ARBA00023015"/>
    </source>
</evidence>
<sequence>MKLSPRQSQVFDALKRGASNGDIAAQLSISEHTVKYHCRMLYKQFDVQNRFELMSILFRERKRSPAQPV</sequence>
<dbReference type="PRINTS" id="PR00038">
    <property type="entry name" value="HTHLUXR"/>
</dbReference>